<evidence type="ECO:0000313" key="2">
    <source>
        <dbReference type="EMBL" id="CAA9549161.1"/>
    </source>
</evidence>
<organism evidence="2">
    <name type="scientific">uncultured Thermomicrobiales bacterium</name>
    <dbReference type="NCBI Taxonomy" id="1645740"/>
    <lineage>
        <taxon>Bacteria</taxon>
        <taxon>Pseudomonadati</taxon>
        <taxon>Thermomicrobiota</taxon>
        <taxon>Thermomicrobia</taxon>
        <taxon>Thermomicrobiales</taxon>
        <taxon>environmental samples</taxon>
    </lineage>
</organism>
<evidence type="ECO:0000256" key="1">
    <source>
        <dbReference type="SAM" id="MobiDB-lite"/>
    </source>
</evidence>
<proteinExistence type="predicted"/>
<name>A0A6J4UGW0_9BACT</name>
<protein>
    <submittedName>
        <fullName evidence="2">Uncharacterized protein</fullName>
    </submittedName>
</protein>
<feature type="region of interest" description="Disordered" evidence="1">
    <location>
        <begin position="1"/>
        <end position="33"/>
    </location>
</feature>
<dbReference type="AlphaFoldDB" id="A0A6J4UGW0"/>
<accession>A0A6J4UGW0</accession>
<sequence>DLRRRRAPDGSWQPTRPRELRAPRRHGDRQWGVPLEDRLVPSAIRRV</sequence>
<feature type="non-terminal residue" evidence="2">
    <location>
        <position position="1"/>
    </location>
</feature>
<gene>
    <name evidence="2" type="ORF">AVDCRST_MAG70-774</name>
</gene>
<reference evidence="2" key="1">
    <citation type="submission" date="2020-02" db="EMBL/GenBank/DDBJ databases">
        <authorList>
            <person name="Meier V. D."/>
        </authorList>
    </citation>
    <scope>NUCLEOTIDE SEQUENCE</scope>
    <source>
        <strain evidence="2">AVDCRST_MAG70</strain>
    </source>
</reference>
<feature type="non-terminal residue" evidence="2">
    <location>
        <position position="47"/>
    </location>
</feature>
<dbReference type="EMBL" id="CADCWH010000121">
    <property type="protein sequence ID" value="CAA9549161.1"/>
    <property type="molecule type" value="Genomic_DNA"/>
</dbReference>